<feature type="non-terminal residue" evidence="1">
    <location>
        <position position="1"/>
    </location>
</feature>
<dbReference type="GO" id="GO:0005737">
    <property type="term" value="C:cytoplasm"/>
    <property type="evidence" value="ECO:0007669"/>
    <property type="project" value="TreeGrafter"/>
</dbReference>
<evidence type="ECO:0000313" key="2">
    <source>
        <dbReference type="Proteomes" id="UP000759131"/>
    </source>
</evidence>
<dbReference type="InterPro" id="IPR026682">
    <property type="entry name" value="AKT1S1"/>
</dbReference>
<dbReference type="OrthoDB" id="9992964at2759"/>
<proteinExistence type="predicted"/>
<accession>A0A7R9L3W7</accession>
<organism evidence="1">
    <name type="scientific">Medioppia subpectinata</name>
    <dbReference type="NCBI Taxonomy" id="1979941"/>
    <lineage>
        <taxon>Eukaryota</taxon>
        <taxon>Metazoa</taxon>
        <taxon>Ecdysozoa</taxon>
        <taxon>Arthropoda</taxon>
        <taxon>Chelicerata</taxon>
        <taxon>Arachnida</taxon>
        <taxon>Acari</taxon>
        <taxon>Acariformes</taxon>
        <taxon>Sarcoptiformes</taxon>
        <taxon>Oribatida</taxon>
        <taxon>Brachypylina</taxon>
        <taxon>Oppioidea</taxon>
        <taxon>Oppiidae</taxon>
        <taxon>Medioppia</taxon>
    </lineage>
</organism>
<gene>
    <name evidence="1" type="ORF">OSB1V03_LOCUS15064</name>
</gene>
<dbReference type="GO" id="GO:0032007">
    <property type="term" value="P:negative regulation of TOR signaling"/>
    <property type="evidence" value="ECO:0007669"/>
    <property type="project" value="InterPro"/>
</dbReference>
<dbReference type="EMBL" id="OC869675">
    <property type="protein sequence ID" value="CAD7634668.1"/>
    <property type="molecule type" value="Genomic_DNA"/>
</dbReference>
<dbReference type="EMBL" id="CAJPIZ010015100">
    <property type="protein sequence ID" value="CAG2115098.1"/>
    <property type="molecule type" value="Genomic_DNA"/>
</dbReference>
<dbReference type="PANTHER" id="PTHR21844">
    <property type="entry name" value="AKT1 SUBSTRATE 1 PROTEIN"/>
    <property type="match status" value="1"/>
</dbReference>
<protein>
    <submittedName>
        <fullName evidence="1">Uncharacterized protein</fullName>
    </submittedName>
</protein>
<sequence length="315" mass="36260">EHEYLCWPRIVGHEWAINHCCICGTDTHATHINNDNQRRLLVNIHLESNASRIESLRLSDNYSPVFRVILPVKFDNQLAAETCHPVLTLQASIEANKRSLQQRVQRFLSEEQKLMEERIRTFTEQEHNRFAEMQLTIGRNEETLYNILEDIHHKIGGDQSLDQSLAFAAQQLNIDANAVDEDLGLDSYLNIKSTQSIAKAKPLDNNKQKKSQPLRYRSQSVDYESVGGIFDIDVDVDDGNAFDSISYSDEEEDDSIAFRNSNNEYNYNNGRAVPNAQMNAQNNGLMAYSLPIQVQIPKWKTFHNYRHDIDEEDSF</sequence>
<name>A0A7R9L3W7_9ACAR</name>
<dbReference type="Proteomes" id="UP000759131">
    <property type="component" value="Unassembled WGS sequence"/>
</dbReference>
<reference evidence="1" key="1">
    <citation type="submission" date="2020-11" db="EMBL/GenBank/DDBJ databases">
        <authorList>
            <person name="Tran Van P."/>
        </authorList>
    </citation>
    <scope>NUCLEOTIDE SEQUENCE</scope>
</reference>
<keyword evidence="2" id="KW-1185">Reference proteome</keyword>
<dbReference type="GO" id="GO:0048011">
    <property type="term" value="P:neurotrophin TRK receptor signaling pathway"/>
    <property type="evidence" value="ECO:0007669"/>
    <property type="project" value="InterPro"/>
</dbReference>
<evidence type="ECO:0000313" key="1">
    <source>
        <dbReference type="EMBL" id="CAD7634668.1"/>
    </source>
</evidence>
<dbReference type="AlphaFoldDB" id="A0A7R9L3W7"/>
<dbReference type="PANTHER" id="PTHR21844:SF2">
    <property type="entry name" value="PROLINE-RICH AKT1 SUBSTRATE 1"/>
    <property type="match status" value="1"/>
</dbReference>